<dbReference type="Pfam" id="PF06429">
    <property type="entry name" value="Flg_bbr_C"/>
    <property type="match status" value="1"/>
</dbReference>
<evidence type="ECO:0000259" key="3">
    <source>
        <dbReference type="Pfam" id="PF00460"/>
    </source>
</evidence>
<evidence type="ECO:0000256" key="2">
    <source>
        <dbReference type="RuleBase" id="RU362116"/>
    </source>
</evidence>
<reference evidence="6 7" key="1">
    <citation type="submission" date="2021-04" db="EMBL/GenBank/DDBJ databases">
        <title>Draft genome sequence of Paenibacillus cisolokensis, LC2-13A.</title>
        <authorList>
            <person name="Uke A."/>
            <person name="Chhe C."/>
            <person name="Baramee S."/>
            <person name="Kosugi A."/>
        </authorList>
    </citation>
    <scope>NUCLEOTIDE SEQUENCE [LARGE SCALE GENOMIC DNA]</scope>
    <source>
        <strain evidence="6 7">LC2-13A</strain>
    </source>
</reference>
<dbReference type="SUPFAM" id="SSF117143">
    <property type="entry name" value="Flagellar hook protein flgE"/>
    <property type="match status" value="1"/>
</dbReference>
<sequence length="280" mass="29940">MNNSMITAMSSMNGLQQRLDLLAENVANVNTAGYKRKQATFSDLLRTVQQQPEAFERPGRLTPGGFSQGWGARMHMLQPDLSQGALKETGLSTDVAIEGNALFEVVTDAEGTRAFTRNGAFQLTLNGNGDTILATGDGYPVVAVMTGADGQTVEGNVVLPPNYDLRIYPDGRLEAVNAEGTAVGLGRLKVVEPTKPALLAAVQDNLFAVPNGVNRDDVLTDIVPGEGNRISLHQGYLEQSNVSLVDELTELINVQRAYQLSARALSSSDMMMGMANSLRG</sequence>
<dbReference type="InterPro" id="IPR053967">
    <property type="entry name" value="LlgE_F_G-like_D1"/>
</dbReference>
<protein>
    <submittedName>
        <fullName evidence="6">Flagellar basal body rod protein FlgG</fullName>
    </submittedName>
</protein>
<dbReference type="NCBIfam" id="TIGR03506">
    <property type="entry name" value="FlgEFG_subfam"/>
    <property type="match status" value="1"/>
</dbReference>
<evidence type="ECO:0000259" key="4">
    <source>
        <dbReference type="Pfam" id="PF06429"/>
    </source>
</evidence>
<organism evidence="6 7">
    <name type="scientific">Paenibacillus cisolokensis</name>
    <dbReference type="NCBI Taxonomy" id="1658519"/>
    <lineage>
        <taxon>Bacteria</taxon>
        <taxon>Bacillati</taxon>
        <taxon>Bacillota</taxon>
        <taxon>Bacilli</taxon>
        <taxon>Bacillales</taxon>
        <taxon>Paenibacillaceae</taxon>
        <taxon>Paenibacillus</taxon>
    </lineage>
</organism>
<evidence type="ECO:0000313" key="6">
    <source>
        <dbReference type="EMBL" id="GIQ61987.1"/>
    </source>
</evidence>
<comment type="subcellular location">
    <subcellularLocation>
        <location evidence="2">Bacterial flagellum basal body</location>
    </subcellularLocation>
</comment>
<dbReference type="InterPro" id="IPR037925">
    <property type="entry name" value="FlgE/F/G-like"/>
</dbReference>
<dbReference type="EMBL" id="BOVJ01000016">
    <property type="protein sequence ID" value="GIQ61987.1"/>
    <property type="molecule type" value="Genomic_DNA"/>
</dbReference>
<keyword evidence="6" id="KW-0966">Cell projection</keyword>
<evidence type="ECO:0000313" key="7">
    <source>
        <dbReference type="Proteomes" id="UP000680304"/>
    </source>
</evidence>
<dbReference type="Pfam" id="PF22692">
    <property type="entry name" value="LlgE_F_G_D1"/>
    <property type="match status" value="1"/>
</dbReference>
<dbReference type="Proteomes" id="UP000680304">
    <property type="component" value="Unassembled WGS sequence"/>
</dbReference>
<feature type="domain" description="Flagellar basal-body/hook protein C-terminal" evidence="4">
    <location>
        <begin position="234"/>
        <end position="278"/>
    </location>
</feature>
<keyword evidence="6" id="KW-0969">Cilium</keyword>
<keyword evidence="6" id="KW-0282">Flagellum</keyword>
<evidence type="ECO:0000259" key="5">
    <source>
        <dbReference type="Pfam" id="PF22692"/>
    </source>
</evidence>
<keyword evidence="7" id="KW-1185">Reference proteome</keyword>
<proteinExistence type="inferred from homology"/>
<dbReference type="PANTHER" id="PTHR30435:SF19">
    <property type="entry name" value="FLAGELLAR BASAL-BODY ROD PROTEIN FLGG"/>
    <property type="match status" value="1"/>
</dbReference>
<dbReference type="InterPro" id="IPR020013">
    <property type="entry name" value="Flagellar_FlgE/F/G"/>
</dbReference>
<dbReference type="InterPro" id="IPR010930">
    <property type="entry name" value="Flg_bb/hook_C_dom"/>
</dbReference>
<comment type="similarity">
    <text evidence="1 2">Belongs to the flagella basal body rod proteins family.</text>
</comment>
<accession>A0ABQ4N1F6</accession>
<gene>
    <name evidence="6" type="primary">flgG2</name>
    <name evidence="6" type="ORF">PACILC2_05550</name>
</gene>
<comment type="caution">
    <text evidence="6">The sequence shown here is derived from an EMBL/GenBank/DDBJ whole genome shotgun (WGS) entry which is preliminary data.</text>
</comment>
<keyword evidence="2" id="KW-0975">Bacterial flagellum</keyword>
<name>A0ABQ4N1F6_9BACL</name>
<dbReference type="InterPro" id="IPR001444">
    <property type="entry name" value="Flag_bb_rod_N"/>
</dbReference>
<dbReference type="RefSeq" id="WP_213527238.1">
    <property type="nucleotide sequence ID" value="NZ_BOVJ01000016.1"/>
</dbReference>
<dbReference type="PANTHER" id="PTHR30435">
    <property type="entry name" value="FLAGELLAR PROTEIN"/>
    <property type="match status" value="1"/>
</dbReference>
<feature type="domain" description="Flagellar hook protein FlgE/F/G-like D1" evidence="5">
    <location>
        <begin position="96"/>
        <end position="172"/>
    </location>
</feature>
<feature type="domain" description="Flagellar basal body rod protein N-terminal" evidence="3">
    <location>
        <begin position="7"/>
        <end position="35"/>
    </location>
</feature>
<dbReference type="Pfam" id="PF00460">
    <property type="entry name" value="Flg_bb_rod"/>
    <property type="match status" value="1"/>
</dbReference>
<evidence type="ECO:0000256" key="1">
    <source>
        <dbReference type="ARBA" id="ARBA00009677"/>
    </source>
</evidence>